<feature type="transmembrane region" description="Helical" evidence="1">
    <location>
        <begin position="62"/>
        <end position="83"/>
    </location>
</feature>
<keyword evidence="1" id="KW-0472">Membrane</keyword>
<dbReference type="InterPro" id="IPR055568">
    <property type="entry name" value="DUF7144"/>
</dbReference>
<dbReference type="RefSeq" id="WP_121658728.1">
    <property type="nucleotide sequence ID" value="NZ_BMEK01000001.1"/>
</dbReference>
<evidence type="ECO:0000256" key="1">
    <source>
        <dbReference type="SAM" id="Phobius"/>
    </source>
</evidence>
<gene>
    <name evidence="3" type="ORF">D9V28_05990</name>
</gene>
<name>A0A3L7J6W5_9MICO</name>
<keyword evidence="1" id="KW-1133">Transmembrane helix</keyword>
<proteinExistence type="predicted"/>
<dbReference type="AlphaFoldDB" id="A0A3L7J6W5"/>
<feature type="domain" description="DUF7144" evidence="2">
    <location>
        <begin position="18"/>
        <end position="131"/>
    </location>
</feature>
<dbReference type="EMBL" id="RCWJ01000001">
    <property type="protein sequence ID" value="RLQ86366.1"/>
    <property type="molecule type" value="Genomic_DNA"/>
</dbReference>
<evidence type="ECO:0000313" key="4">
    <source>
        <dbReference type="Proteomes" id="UP000282460"/>
    </source>
</evidence>
<protein>
    <recommendedName>
        <fullName evidence="2">DUF7144 domain-containing protein</fullName>
    </recommendedName>
</protein>
<comment type="caution">
    <text evidence="3">The sequence shown here is derived from an EMBL/GenBank/DDBJ whole genome shotgun (WGS) entry which is preliminary data.</text>
</comment>
<reference evidence="3 4" key="1">
    <citation type="submission" date="2018-10" db="EMBL/GenBank/DDBJ databases">
        <authorList>
            <person name="Li J."/>
        </authorList>
    </citation>
    <scope>NUCLEOTIDE SEQUENCE [LARGE SCALE GENOMIC DNA]</scope>
    <source>
        <strain evidence="3 4">ZD1-4</strain>
    </source>
</reference>
<dbReference type="Pfam" id="PF23636">
    <property type="entry name" value="DUF7144"/>
    <property type="match status" value="1"/>
</dbReference>
<dbReference type="Proteomes" id="UP000282460">
    <property type="component" value="Unassembled WGS sequence"/>
</dbReference>
<evidence type="ECO:0000259" key="2">
    <source>
        <dbReference type="Pfam" id="PF23636"/>
    </source>
</evidence>
<feature type="transmembrane region" description="Helical" evidence="1">
    <location>
        <begin position="12"/>
        <end position="42"/>
    </location>
</feature>
<feature type="transmembrane region" description="Helical" evidence="1">
    <location>
        <begin position="112"/>
        <end position="130"/>
    </location>
</feature>
<organism evidence="3 4">
    <name type="scientific">Mycetocola zhadangensis</name>
    <dbReference type="NCBI Taxonomy" id="1164595"/>
    <lineage>
        <taxon>Bacteria</taxon>
        <taxon>Bacillati</taxon>
        <taxon>Actinomycetota</taxon>
        <taxon>Actinomycetes</taxon>
        <taxon>Micrococcales</taxon>
        <taxon>Microbacteriaceae</taxon>
        <taxon>Mycetocola</taxon>
    </lineage>
</organism>
<keyword evidence="1" id="KW-0812">Transmembrane</keyword>
<accession>A0A3L7J6W5</accession>
<feature type="transmembrane region" description="Helical" evidence="1">
    <location>
        <begin position="90"/>
        <end position="106"/>
    </location>
</feature>
<sequence length="139" mass="15096">MSISTTEARARSGVWAGWVTFAGVILMINGIFSVIQGVVALIGPDTYYAAMPSGLFLFDVEGWGWFNLIVGVLLIATAIGVFAEQGWARITAIVLAVVSALIQLLLMPAQPWWSLIVIAIDITIIYALVVRSDESLERR</sequence>
<keyword evidence="4" id="KW-1185">Reference proteome</keyword>
<dbReference type="OrthoDB" id="4482242at2"/>
<evidence type="ECO:0000313" key="3">
    <source>
        <dbReference type="EMBL" id="RLQ86366.1"/>
    </source>
</evidence>